<feature type="domain" description="NADP-dependent oxidoreductase" evidence="1">
    <location>
        <begin position="27"/>
        <end position="301"/>
    </location>
</feature>
<protein>
    <submittedName>
        <fullName evidence="2">Aldo/keto reductase</fullName>
    </submittedName>
</protein>
<sequence length="318" mass="35125">MRSKKVEGLDIPWTALTLGCCQISPSEAWGDACTAEEADRVVKTALEGGIMAFDTAEGYGDGESERRLGKALGSRKNDVIIVSKIWPDADLKLEEYQSRLEGTLKALGRDYVDVYMVHWPGMFLDTMLKTGKMCDIMGALKESGKARTIGVSNFRARDIGLMTGKASMFTANQVPYSLLQREYEGEHIKECEKAGIGYMAYSPSARGLLADRLDEEALKAQARREYYLYTHPYLGESQGVRRTVQEIAQEINTAPINVALAWVTQKQNIITAVVGSRKVDQVKEFCAAGDITLTADQLDRLNVESAEFHMTTSGIKVS</sequence>
<dbReference type="GO" id="GO:0016491">
    <property type="term" value="F:oxidoreductase activity"/>
    <property type="evidence" value="ECO:0007669"/>
    <property type="project" value="InterPro"/>
</dbReference>
<dbReference type="PRINTS" id="PR00069">
    <property type="entry name" value="ALDKETRDTASE"/>
</dbReference>
<organism evidence="2 3">
    <name type="scientific">Candidatus Nitronauta litoralis</name>
    <dbReference type="NCBI Taxonomy" id="2705533"/>
    <lineage>
        <taxon>Bacteria</taxon>
        <taxon>Pseudomonadati</taxon>
        <taxon>Nitrospinota/Tectimicrobiota group</taxon>
        <taxon>Nitrospinota</taxon>
        <taxon>Nitrospinia</taxon>
        <taxon>Nitrospinales</taxon>
        <taxon>Nitrospinaceae</taxon>
        <taxon>Candidatus Nitronauta</taxon>
    </lineage>
</organism>
<evidence type="ECO:0000313" key="3">
    <source>
        <dbReference type="Proteomes" id="UP000594688"/>
    </source>
</evidence>
<dbReference type="InterPro" id="IPR050523">
    <property type="entry name" value="AKR_Detox_Biosynth"/>
</dbReference>
<dbReference type="InterPro" id="IPR036812">
    <property type="entry name" value="NAD(P)_OxRdtase_dom_sf"/>
</dbReference>
<dbReference type="InterPro" id="IPR018170">
    <property type="entry name" value="Aldo/ket_reductase_CS"/>
</dbReference>
<dbReference type="PROSITE" id="PS00062">
    <property type="entry name" value="ALDOKETO_REDUCTASE_2"/>
    <property type="match status" value="1"/>
</dbReference>
<dbReference type="Pfam" id="PF00248">
    <property type="entry name" value="Aldo_ket_red"/>
    <property type="match status" value="1"/>
</dbReference>
<dbReference type="Proteomes" id="UP000594688">
    <property type="component" value="Chromosome"/>
</dbReference>
<dbReference type="Gene3D" id="3.20.20.100">
    <property type="entry name" value="NADP-dependent oxidoreductase domain"/>
    <property type="match status" value="1"/>
</dbReference>
<accession>A0A7T0BUJ9</accession>
<name>A0A7T0BUJ9_9BACT</name>
<dbReference type="PANTHER" id="PTHR43364">
    <property type="entry name" value="NADH-SPECIFIC METHYLGLYOXAL REDUCTASE-RELATED"/>
    <property type="match status" value="1"/>
</dbReference>
<evidence type="ECO:0000259" key="1">
    <source>
        <dbReference type="Pfam" id="PF00248"/>
    </source>
</evidence>
<dbReference type="KEGG" id="nli:G3M70_02005"/>
<dbReference type="PANTHER" id="PTHR43364:SF1">
    <property type="entry name" value="OXIDOREDUCTASE YDHF"/>
    <property type="match status" value="1"/>
</dbReference>
<dbReference type="InterPro" id="IPR020471">
    <property type="entry name" value="AKR"/>
</dbReference>
<evidence type="ECO:0000313" key="2">
    <source>
        <dbReference type="EMBL" id="QPJ60727.1"/>
    </source>
</evidence>
<dbReference type="GO" id="GO:0005829">
    <property type="term" value="C:cytosol"/>
    <property type="evidence" value="ECO:0007669"/>
    <property type="project" value="TreeGrafter"/>
</dbReference>
<dbReference type="SUPFAM" id="SSF51430">
    <property type="entry name" value="NAD(P)-linked oxidoreductase"/>
    <property type="match status" value="1"/>
</dbReference>
<proteinExistence type="predicted"/>
<dbReference type="InterPro" id="IPR023210">
    <property type="entry name" value="NADP_OxRdtase_dom"/>
</dbReference>
<dbReference type="AlphaFoldDB" id="A0A7T0BUJ9"/>
<dbReference type="EMBL" id="CP048685">
    <property type="protein sequence ID" value="QPJ60727.1"/>
    <property type="molecule type" value="Genomic_DNA"/>
</dbReference>
<gene>
    <name evidence="2" type="ORF">G3M70_02005</name>
</gene>
<reference evidence="2 3" key="1">
    <citation type="submission" date="2020-02" db="EMBL/GenBank/DDBJ databases">
        <title>Genomic and physiological characterization of two novel Nitrospinaceae genera.</title>
        <authorList>
            <person name="Mueller A.J."/>
            <person name="Jung M.-Y."/>
            <person name="Strachan C.R."/>
            <person name="Herbold C.W."/>
            <person name="Kirkegaard R.H."/>
            <person name="Daims H."/>
        </authorList>
    </citation>
    <scope>NUCLEOTIDE SEQUENCE [LARGE SCALE GENOMIC DNA]</scope>
    <source>
        <strain evidence="2">EB</strain>
    </source>
</reference>